<proteinExistence type="predicted"/>
<keyword evidence="2" id="KW-1185">Reference proteome</keyword>
<evidence type="ECO:0008006" key="3">
    <source>
        <dbReference type="Google" id="ProtNLM"/>
    </source>
</evidence>
<organism evidence="1 2">
    <name type="scientific">Dryococelus australis</name>
    <dbReference type="NCBI Taxonomy" id="614101"/>
    <lineage>
        <taxon>Eukaryota</taxon>
        <taxon>Metazoa</taxon>
        <taxon>Ecdysozoa</taxon>
        <taxon>Arthropoda</taxon>
        <taxon>Hexapoda</taxon>
        <taxon>Insecta</taxon>
        <taxon>Pterygota</taxon>
        <taxon>Neoptera</taxon>
        <taxon>Polyneoptera</taxon>
        <taxon>Phasmatodea</taxon>
        <taxon>Verophasmatodea</taxon>
        <taxon>Anareolatae</taxon>
        <taxon>Phasmatidae</taxon>
        <taxon>Eurycanthinae</taxon>
        <taxon>Dryococelus</taxon>
    </lineage>
</organism>
<accession>A0ABQ9I9N7</accession>
<protein>
    <recommendedName>
        <fullName evidence="3">HTH psq-type domain-containing protein</fullName>
    </recommendedName>
</protein>
<dbReference type="Proteomes" id="UP001159363">
    <property type="component" value="Chromosome 2"/>
</dbReference>
<reference evidence="1 2" key="1">
    <citation type="submission" date="2023-02" db="EMBL/GenBank/DDBJ databases">
        <title>LHISI_Scaffold_Assembly.</title>
        <authorList>
            <person name="Stuart O.P."/>
            <person name="Cleave R."/>
            <person name="Magrath M.J.L."/>
            <person name="Mikheyev A.S."/>
        </authorList>
    </citation>
    <scope>NUCLEOTIDE SEQUENCE [LARGE SCALE GENOMIC DNA]</scope>
    <source>
        <strain evidence="1">Daus_M_001</strain>
        <tissue evidence="1">Leg muscle</tissue>
    </source>
</reference>
<name>A0ABQ9I9N7_9NEOP</name>
<evidence type="ECO:0000313" key="2">
    <source>
        <dbReference type="Proteomes" id="UP001159363"/>
    </source>
</evidence>
<dbReference type="EMBL" id="JARBHB010000002">
    <property type="protein sequence ID" value="KAJ8893182.1"/>
    <property type="molecule type" value="Genomic_DNA"/>
</dbReference>
<gene>
    <name evidence="1" type="ORF">PR048_005767</name>
</gene>
<comment type="caution">
    <text evidence="1">The sequence shown here is derived from an EMBL/GenBank/DDBJ whole genome shotgun (WGS) entry which is preliminary data.</text>
</comment>
<evidence type="ECO:0000313" key="1">
    <source>
        <dbReference type="EMBL" id="KAJ8893182.1"/>
    </source>
</evidence>
<sequence>MEVGPRAFTRTMNGCRLSDVGTDLGFTKGGATRFDDGPDRWECQPLFRGEAMFLKAGGRLWMIACSRQYKIPRRTLRDWLKREDRTPKHKLTRNADIVEEFKIRICNDKGIPHPFSNNTVEKDSFYGFMRINNDIVLRKVENPSYCRLMRFNKAIVSAHFELLRKTPDKMNLHNQPHVIYNVDGSGLQLTYNCSQLVLAEKGCKCLHAVTHGEKCETVTVVTCTNATGTNWIPHMILYKGKYSKNNSAMTFRMAVFLL</sequence>